<accession>A0AAV6VUD2</accession>
<keyword evidence="3" id="KW-1185">Reference proteome</keyword>
<feature type="region of interest" description="Disordered" evidence="1">
    <location>
        <begin position="85"/>
        <end position="110"/>
    </location>
</feature>
<evidence type="ECO:0000313" key="2">
    <source>
        <dbReference type="EMBL" id="KAG8199686.1"/>
    </source>
</evidence>
<evidence type="ECO:0008006" key="4">
    <source>
        <dbReference type="Google" id="ProtNLM"/>
    </source>
</evidence>
<name>A0AAV6VUD2_9ARAC</name>
<evidence type="ECO:0000313" key="3">
    <source>
        <dbReference type="Proteomes" id="UP000827092"/>
    </source>
</evidence>
<feature type="compositionally biased region" description="Basic and acidic residues" evidence="1">
    <location>
        <begin position="85"/>
        <end position="102"/>
    </location>
</feature>
<dbReference type="AlphaFoldDB" id="A0AAV6VUD2"/>
<proteinExistence type="predicted"/>
<comment type="caution">
    <text evidence="2">The sequence shown here is derived from an EMBL/GenBank/DDBJ whole genome shotgun (WGS) entry which is preliminary data.</text>
</comment>
<gene>
    <name evidence="2" type="ORF">JTE90_022136</name>
</gene>
<sequence length="132" mass="15297">MKLKKTIEATLDSDDGSDFFPCSIKNETPKRTNFDNFLKHQYSIIAAKYTFLSSQQIKKKIMDMWKKNPKLQENLDKTVKIKEKGKKQESFLKNKSCKESTKKPARQSSKGKVLVPLDVDIFRTPVRGVLKR</sequence>
<evidence type="ECO:0000256" key="1">
    <source>
        <dbReference type="SAM" id="MobiDB-lite"/>
    </source>
</evidence>
<organism evidence="2 3">
    <name type="scientific">Oedothorax gibbosus</name>
    <dbReference type="NCBI Taxonomy" id="931172"/>
    <lineage>
        <taxon>Eukaryota</taxon>
        <taxon>Metazoa</taxon>
        <taxon>Ecdysozoa</taxon>
        <taxon>Arthropoda</taxon>
        <taxon>Chelicerata</taxon>
        <taxon>Arachnida</taxon>
        <taxon>Araneae</taxon>
        <taxon>Araneomorphae</taxon>
        <taxon>Entelegynae</taxon>
        <taxon>Araneoidea</taxon>
        <taxon>Linyphiidae</taxon>
        <taxon>Erigoninae</taxon>
        <taxon>Oedothorax</taxon>
    </lineage>
</organism>
<dbReference type="EMBL" id="JAFNEN010000025">
    <property type="protein sequence ID" value="KAG8199686.1"/>
    <property type="molecule type" value="Genomic_DNA"/>
</dbReference>
<dbReference type="Proteomes" id="UP000827092">
    <property type="component" value="Unassembled WGS sequence"/>
</dbReference>
<protein>
    <recommendedName>
        <fullName evidence="4">HMG box domain-containing protein</fullName>
    </recommendedName>
</protein>
<reference evidence="2 3" key="1">
    <citation type="journal article" date="2022" name="Nat. Ecol. Evol.">
        <title>A masculinizing supergene underlies an exaggerated male reproductive morph in a spider.</title>
        <authorList>
            <person name="Hendrickx F."/>
            <person name="De Corte Z."/>
            <person name="Sonet G."/>
            <person name="Van Belleghem S.M."/>
            <person name="Kostlbacher S."/>
            <person name="Vangestel C."/>
        </authorList>
    </citation>
    <scope>NUCLEOTIDE SEQUENCE [LARGE SCALE GENOMIC DNA]</scope>
    <source>
        <strain evidence="2">W744_W776</strain>
    </source>
</reference>